<dbReference type="PANTHER" id="PTHR47232">
    <property type="entry name" value="TRANSDUCIN FAMILY PROTEIN / WD-40 REPEAT FAMILY PROTEIN"/>
    <property type="match status" value="1"/>
</dbReference>
<dbReference type="Proteomes" id="UP000230002">
    <property type="component" value="Unassembled WGS sequence"/>
</dbReference>
<proteinExistence type="predicted"/>
<feature type="region of interest" description="Disordered" evidence="1">
    <location>
        <begin position="339"/>
        <end position="371"/>
    </location>
</feature>
<comment type="caution">
    <text evidence="2">The sequence shown here is derived from an EMBL/GenBank/DDBJ whole genome shotgun (WGS) entry which is preliminary data.</text>
</comment>
<reference evidence="2 3" key="1">
    <citation type="journal article" date="2015" name="Sci. Rep.">
        <title>Chromosome-level genome map provides insights into diverse defense mechanisms in the medicinal fungus Ganoderma sinense.</title>
        <authorList>
            <person name="Zhu Y."/>
            <person name="Xu J."/>
            <person name="Sun C."/>
            <person name="Zhou S."/>
            <person name="Xu H."/>
            <person name="Nelson D.R."/>
            <person name="Qian J."/>
            <person name="Song J."/>
            <person name="Luo H."/>
            <person name="Xiang L."/>
            <person name="Li Y."/>
            <person name="Xu Z."/>
            <person name="Ji A."/>
            <person name="Wang L."/>
            <person name="Lu S."/>
            <person name="Hayward A."/>
            <person name="Sun W."/>
            <person name="Li X."/>
            <person name="Schwartz D.C."/>
            <person name="Wang Y."/>
            <person name="Chen S."/>
        </authorList>
    </citation>
    <scope>NUCLEOTIDE SEQUENCE [LARGE SCALE GENOMIC DNA]</scope>
    <source>
        <strain evidence="2 3">ZZ0214-1</strain>
    </source>
</reference>
<name>A0A2G8SST6_9APHY</name>
<feature type="compositionally biased region" description="Low complexity" evidence="1">
    <location>
        <begin position="861"/>
        <end position="870"/>
    </location>
</feature>
<keyword evidence="3" id="KW-1185">Reference proteome</keyword>
<feature type="region of interest" description="Disordered" evidence="1">
    <location>
        <begin position="255"/>
        <end position="322"/>
    </location>
</feature>
<sequence>MNVSGKRPASPLPRSFDDIVRPRILDVKKDKRPSTQTPLSDRSVEHGQEVLSFSVSLQHDLSHENINDLILGTTIRLAKEGKRLVKAPRLLSDGIAFDWTYDATACGENVKSLLSVEGIHAQDLERVLLRATPAFGGENSSPAAEERIPLDDILVGAACSQTPRTPNIGSAADPIMVDDDEEGTDGSMFHPIVSISEPSQVQNIAKDSRQDTDYLATYRMTPFKPRSSIPTDVNAAVPSGPQQADLLPLQGIHSGRRPDRELSTTRHTFRGAEPPPSGDVIQEDLSIATLDGDEEPNASVHSSPRFRQLSHYPSAAGPGKRRADYGEWKYLAEDSSDVEMELADHPSSRESSLTRSAPPQETTHGVAGLPFLPRTYDTSGLVSRQFPALASSSSRSGAGSSGSESASQRDRSSRERLYSRRPADTPRRRPHQRLDHDAEQSDENERAESAVFRPHRRLQAVDGVQLGAGNSIDLSENGSDFDVRDKVQKPAVSHRQQRSSRASTNLRKAQPSGSGRVPQHRRGASDRPIRSTRRSASPASGVATSSSEDAQDTGHQASLSSSTSPGHTVVIPKADFARGRRLLVPADPDYPITAILMRGEAHFIDQPRKTRIYRHSLPVEDDFRHVEDACLLRNDTVVIGYDKGPCQVSLITVEGDQRPCRVDLNHKAHSTVIENRSAGRAYPNRGIACLAPVAADRFLSGGHDKYVYHWKLERANHRGKNRGGYWATSERIPTEHSQPVQALAFCAWNEMVYSAAGDRVSMTNLGAIAAADPERVSGKVTQVHVHPQDPRLIALEVDHLDYQVHFYDMREGGFGRRPWLEFGYRSALPKATRASSSLSAPQPDQQGAGSSLSVFASASANGSTSRSASSTIVPKSGSRYTRGSTTNSLFARGYSDGTVLVWDYRNGAQKKVLERFQFRRPAEVVHTVLAGTDVIAYGGYSVTFWSTLATSS</sequence>
<dbReference type="EMBL" id="AYKW01000001">
    <property type="protein sequence ID" value="PIL36763.1"/>
    <property type="molecule type" value="Genomic_DNA"/>
</dbReference>
<accession>A0A2G8SST6</accession>
<feature type="compositionally biased region" description="Polar residues" evidence="1">
    <location>
        <begin position="499"/>
        <end position="513"/>
    </location>
</feature>
<feature type="compositionally biased region" description="Polar residues" evidence="1">
    <location>
        <begin position="534"/>
        <end position="566"/>
    </location>
</feature>
<evidence type="ECO:0000313" key="2">
    <source>
        <dbReference type="EMBL" id="PIL36763.1"/>
    </source>
</evidence>
<organism evidence="2 3">
    <name type="scientific">Ganoderma sinense ZZ0214-1</name>
    <dbReference type="NCBI Taxonomy" id="1077348"/>
    <lineage>
        <taxon>Eukaryota</taxon>
        <taxon>Fungi</taxon>
        <taxon>Dikarya</taxon>
        <taxon>Basidiomycota</taxon>
        <taxon>Agaricomycotina</taxon>
        <taxon>Agaricomycetes</taxon>
        <taxon>Polyporales</taxon>
        <taxon>Polyporaceae</taxon>
        <taxon>Ganoderma</taxon>
    </lineage>
</organism>
<evidence type="ECO:0000313" key="3">
    <source>
        <dbReference type="Proteomes" id="UP000230002"/>
    </source>
</evidence>
<dbReference type="PANTHER" id="PTHR47232:SF1">
    <property type="entry name" value="TRANSDUCIN FAMILY PROTEIN _ WD-40 REPEAT FAMILY PROTEIN"/>
    <property type="match status" value="1"/>
</dbReference>
<dbReference type="AlphaFoldDB" id="A0A2G8SST6"/>
<feature type="region of interest" description="Disordered" evidence="1">
    <location>
        <begin position="861"/>
        <end position="881"/>
    </location>
</feature>
<feature type="region of interest" description="Disordered" evidence="1">
    <location>
        <begin position="387"/>
        <end position="456"/>
    </location>
</feature>
<gene>
    <name evidence="2" type="ORF">GSI_00453</name>
</gene>
<feature type="region of interest" description="Disordered" evidence="1">
    <location>
        <begin position="469"/>
        <end position="568"/>
    </location>
</feature>
<dbReference type="InterPro" id="IPR015943">
    <property type="entry name" value="WD40/YVTN_repeat-like_dom_sf"/>
</dbReference>
<dbReference type="OrthoDB" id="1897642at2759"/>
<feature type="compositionally biased region" description="Basic and acidic residues" evidence="1">
    <location>
        <begin position="407"/>
        <end position="448"/>
    </location>
</feature>
<dbReference type="InterPro" id="IPR036322">
    <property type="entry name" value="WD40_repeat_dom_sf"/>
</dbReference>
<feature type="compositionally biased region" description="Polar residues" evidence="1">
    <location>
        <begin position="349"/>
        <end position="363"/>
    </location>
</feature>
<dbReference type="Gene3D" id="2.130.10.10">
    <property type="entry name" value="YVTN repeat-like/Quinoprotein amine dehydrogenase"/>
    <property type="match status" value="1"/>
</dbReference>
<protein>
    <submittedName>
        <fullName evidence="2">Uncharacterized protein</fullName>
    </submittedName>
</protein>
<dbReference type="SUPFAM" id="SSF50978">
    <property type="entry name" value="WD40 repeat-like"/>
    <property type="match status" value="1"/>
</dbReference>
<dbReference type="STRING" id="1077348.A0A2G8SST6"/>
<feature type="compositionally biased region" description="Low complexity" evidence="1">
    <location>
        <begin position="390"/>
        <end position="406"/>
    </location>
</feature>
<evidence type="ECO:0000256" key="1">
    <source>
        <dbReference type="SAM" id="MobiDB-lite"/>
    </source>
</evidence>